<evidence type="ECO:0000313" key="4">
    <source>
        <dbReference type="Proteomes" id="UP000653674"/>
    </source>
</evidence>
<organism evidence="3 4">
    <name type="scientific">Planosporangium flavigriseum</name>
    <dbReference type="NCBI Taxonomy" id="373681"/>
    <lineage>
        <taxon>Bacteria</taxon>
        <taxon>Bacillati</taxon>
        <taxon>Actinomycetota</taxon>
        <taxon>Actinomycetes</taxon>
        <taxon>Micromonosporales</taxon>
        <taxon>Micromonosporaceae</taxon>
        <taxon>Planosporangium</taxon>
    </lineage>
</organism>
<dbReference type="AlphaFoldDB" id="A0A8J3PPG1"/>
<comment type="caution">
    <text evidence="3">The sequence shown here is derived from an EMBL/GenBank/DDBJ whole genome shotgun (WGS) entry which is preliminary data.</text>
</comment>
<feature type="domain" description="Alanine racemase N-terminal" evidence="1">
    <location>
        <begin position="42"/>
        <end position="272"/>
    </location>
</feature>
<dbReference type="InterPro" id="IPR029066">
    <property type="entry name" value="PLP-binding_barrel"/>
</dbReference>
<dbReference type="RefSeq" id="WP_203981424.1">
    <property type="nucleotide sequence ID" value="NZ_BAAAQJ010000007.1"/>
</dbReference>
<gene>
    <name evidence="3" type="ORF">Pfl04_34150</name>
</gene>
<dbReference type="InterPro" id="IPR001608">
    <property type="entry name" value="Ala_racemase_N"/>
</dbReference>
<name>A0A8J3PPG1_9ACTN</name>
<feature type="domain" description="YhfX-like C-terminal" evidence="2">
    <location>
        <begin position="288"/>
        <end position="389"/>
    </location>
</feature>
<dbReference type="Pfam" id="PF21279">
    <property type="entry name" value="YhfX-like_C"/>
    <property type="match status" value="1"/>
</dbReference>
<dbReference type="EMBL" id="BONU01000025">
    <property type="protein sequence ID" value="GIG75011.1"/>
    <property type="molecule type" value="Genomic_DNA"/>
</dbReference>
<evidence type="ECO:0000259" key="2">
    <source>
        <dbReference type="Pfam" id="PF21279"/>
    </source>
</evidence>
<sequence length="435" mass="47731">MDSAVDPQLPVRRVLERNPNLVRAAIELHQSGQIPAATYVLDLDAIADNAKAMAAVARRLGLRVYAMTKQDGHNPYLARVVLEQGLDSIVAVEAIEANILNRFGLPVGHVGHLSNIPKHQVGRIVGMNPDVITVYSYEAAKAVSEAARAQGRDQGLYVRVNKPGDEIFAGMVGGWSEDTCVEEIRPILDLPNVHIAGLTMHPCISYNHTDPWKVEPTDSFFTMLRAKEKLEKDLGLSDLRVNCAANCNTATFETLARYGATDVEPGSGLTGSSLYGLYHDLPERQSQVYVSEVMHYWEGEAYTLGGGLTWLYSPDQWIPQAMVGSTFEDATERIMPMRLKGVVDYFGGGPVDGAKIGDTAVYPLLLPQIFMNRAYVAAVSGIARNEPKLEGLFDTGCNELDENFAPLPPAETRSRIERVARSYVDKSAQRDRDVS</sequence>
<evidence type="ECO:0008006" key="5">
    <source>
        <dbReference type="Google" id="ProtNLM"/>
    </source>
</evidence>
<dbReference type="Gene3D" id="2.40.37.30">
    <property type="match status" value="2"/>
</dbReference>
<keyword evidence="4" id="KW-1185">Reference proteome</keyword>
<evidence type="ECO:0000259" key="1">
    <source>
        <dbReference type="Pfam" id="PF01168"/>
    </source>
</evidence>
<dbReference type="Proteomes" id="UP000653674">
    <property type="component" value="Unassembled WGS sequence"/>
</dbReference>
<dbReference type="InterPro" id="IPR048449">
    <property type="entry name" value="YhfX-like_C"/>
</dbReference>
<proteinExistence type="predicted"/>
<accession>A0A8J3PPG1</accession>
<reference evidence="3" key="1">
    <citation type="submission" date="2021-01" db="EMBL/GenBank/DDBJ databases">
        <title>Whole genome shotgun sequence of Planosporangium flavigriseum NBRC 105377.</title>
        <authorList>
            <person name="Komaki H."/>
            <person name="Tamura T."/>
        </authorList>
    </citation>
    <scope>NUCLEOTIDE SEQUENCE</scope>
    <source>
        <strain evidence="3">NBRC 105377</strain>
    </source>
</reference>
<evidence type="ECO:0000313" key="3">
    <source>
        <dbReference type="EMBL" id="GIG75011.1"/>
    </source>
</evidence>
<dbReference type="Pfam" id="PF01168">
    <property type="entry name" value="Ala_racemase_N"/>
    <property type="match status" value="1"/>
</dbReference>
<protein>
    <recommendedName>
        <fullName evidence="5">Alanine racemase N-terminal domain-containing protein</fullName>
    </recommendedName>
</protein>
<dbReference type="SUPFAM" id="SSF51419">
    <property type="entry name" value="PLP-binding barrel"/>
    <property type="match status" value="1"/>
</dbReference>